<dbReference type="InterPro" id="IPR036458">
    <property type="entry name" value="Na:dicarbo_symporter_sf"/>
</dbReference>
<feature type="transmembrane region" description="Helical" evidence="6">
    <location>
        <begin position="44"/>
        <end position="65"/>
    </location>
</feature>
<keyword evidence="5 6" id="KW-0472">Membrane</keyword>
<evidence type="ECO:0000256" key="2">
    <source>
        <dbReference type="ARBA" id="ARBA00022448"/>
    </source>
</evidence>
<dbReference type="Proteomes" id="UP000571018">
    <property type="component" value="Unassembled WGS sequence"/>
</dbReference>
<keyword evidence="2" id="KW-0813">Transport</keyword>
<proteinExistence type="predicted"/>
<protein>
    <submittedName>
        <fullName evidence="7">Cation:dicarboxylase symporter family transporter</fullName>
    </submittedName>
</protein>
<evidence type="ECO:0000313" key="7">
    <source>
        <dbReference type="EMBL" id="MBA5729056.1"/>
    </source>
</evidence>
<evidence type="ECO:0000256" key="6">
    <source>
        <dbReference type="SAM" id="Phobius"/>
    </source>
</evidence>
<dbReference type="AlphaFoldDB" id="A0A839A495"/>
<dbReference type="SUPFAM" id="SSF118215">
    <property type="entry name" value="Proton glutamate symport protein"/>
    <property type="match status" value="1"/>
</dbReference>
<keyword evidence="4 6" id="KW-1133">Transmembrane helix</keyword>
<keyword evidence="3 6" id="KW-0812">Transmembrane</keyword>
<reference evidence="7 8" key="1">
    <citation type="submission" date="2020-06" db="EMBL/GenBank/DDBJ databases">
        <title>Reclassification of Facklamia ignava, Facklamia soureckii and Facklami tabacinasalis as Falseniella iganva gen. nov., comb. nov., Hutsoniella ignava gen. nov., comb. nov., and Ruoffia tabacinasalis gen. nov., comb. nov and description of Ruoffia haltotolerans sp. nov., isolated from hypersaline Inland Sea of Qatar.</title>
        <authorList>
            <person name="Fotedar R."/>
            <person name="Sankaranarayanan K."/>
            <person name="Lawson P."/>
            <person name="Caldwell M."/>
            <person name="Zeyara A."/>
            <person name="Al Malki A."/>
            <person name="Ali M."/>
        </authorList>
    </citation>
    <scope>NUCLEOTIDE SEQUENCE [LARGE SCALE GENOMIC DNA]</scope>
    <source>
        <strain evidence="7 8">INB8</strain>
    </source>
</reference>
<evidence type="ECO:0000256" key="3">
    <source>
        <dbReference type="ARBA" id="ARBA00022692"/>
    </source>
</evidence>
<evidence type="ECO:0000256" key="1">
    <source>
        <dbReference type="ARBA" id="ARBA00004141"/>
    </source>
</evidence>
<comment type="subcellular location">
    <subcellularLocation>
        <location evidence="1">Membrane</location>
        <topology evidence="1">Multi-pass membrane protein</topology>
    </subcellularLocation>
</comment>
<dbReference type="Pfam" id="PF00375">
    <property type="entry name" value="SDF"/>
    <property type="match status" value="1"/>
</dbReference>
<evidence type="ECO:0000256" key="5">
    <source>
        <dbReference type="ARBA" id="ARBA00023136"/>
    </source>
</evidence>
<sequence length="111" mass="12473">MVQVFNLDTNSFAGTLDPAKIESMEGIAAESFPLFFLELFPNNLFLVMTINSSIVSVVIIGAFFATSIRFMRNKKPDAIKAFKEFRQTAQVVVKSVLTNVNKLMPYGFQRL</sequence>
<gene>
    <name evidence="7" type="ORF">HW423_04575</name>
</gene>
<evidence type="ECO:0000313" key="8">
    <source>
        <dbReference type="Proteomes" id="UP000571018"/>
    </source>
</evidence>
<dbReference type="EMBL" id="JACAOA010000009">
    <property type="protein sequence ID" value="MBA5729056.1"/>
    <property type="molecule type" value="Genomic_DNA"/>
</dbReference>
<evidence type="ECO:0000256" key="4">
    <source>
        <dbReference type="ARBA" id="ARBA00022989"/>
    </source>
</evidence>
<name>A0A839A495_9LACT</name>
<dbReference type="GO" id="GO:0016020">
    <property type="term" value="C:membrane"/>
    <property type="evidence" value="ECO:0007669"/>
    <property type="project" value="UniProtKB-SubCell"/>
</dbReference>
<organism evidence="7 8">
    <name type="scientific">Ruoffia halotolerans</name>
    <dbReference type="NCBI Taxonomy" id="2748684"/>
    <lineage>
        <taxon>Bacteria</taxon>
        <taxon>Bacillati</taxon>
        <taxon>Bacillota</taxon>
        <taxon>Bacilli</taxon>
        <taxon>Lactobacillales</taxon>
        <taxon>Aerococcaceae</taxon>
        <taxon>Ruoffia</taxon>
    </lineage>
</organism>
<accession>A0A839A495</accession>
<comment type="caution">
    <text evidence="7">The sequence shown here is derived from an EMBL/GenBank/DDBJ whole genome shotgun (WGS) entry which is preliminary data.</text>
</comment>
<dbReference type="RefSeq" id="WP_218930767.1">
    <property type="nucleotide sequence ID" value="NZ_JACAOA010000009.1"/>
</dbReference>
<dbReference type="GO" id="GO:0015293">
    <property type="term" value="F:symporter activity"/>
    <property type="evidence" value="ECO:0007669"/>
    <property type="project" value="InterPro"/>
</dbReference>
<keyword evidence="8" id="KW-1185">Reference proteome</keyword>
<dbReference type="InterPro" id="IPR001991">
    <property type="entry name" value="Na-dicarboxylate_symporter"/>
</dbReference>
<dbReference type="Gene3D" id="1.10.3860.10">
    <property type="entry name" value="Sodium:dicarboxylate symporter"/>
    <property type="match status" value="1"/>
</dbReference>